<dbReference type="Gene3D" id="3.40.50.300">
    <property type="entry name" value="P-loop containing nucleotide triphosphate hydrolases"/>
    <property type="match status" value="1"/>
</dbReference>
<dbReference type="InterPro" id="IPR027417">
    <property type="entry name" value="P-loop_NTPase"/>
</dbReference>
<comment type="caution">
    <text evidence="4">The sequence shown here is derived from an EMBL/GenBank/DDBJ whole genome shotgun (WGS) entry which is preliminary data.</text>
</comment>
<dbReference type="Pfam" id="PF19568">
    <property type="entry name" value="Spore_III_AA"/>
    <property type="match status" value="1"/>
</dbReference>
<name>A0A916VCG3_9FIRM</name>
<dbReference type="InterPro" id="IPR003593">
    <property type="entry name" value="AAA+_ATPase"/>
</dbReference>
<dbReference type="SMART" id="SM00382">
    <property type="entry name" value="AAA"/>
    <property type="match status" value="1"/>
</dbReference>
<accession>A0A916VCG3</accession>
<sequence>MKEGREVFQILPLTIRGILSKYHLEIEKMQEIRLRVQKPVLIRYEHQEYFISERRGLTTIREGAQIFTKEELRQAMEYISGYSLYAYEEQMKQGYLTIQGGHRVGLAGSAVMENGKIKTMKHISCLNIRIAHQIKGCAGEMYQKCQSEGRLLPTLIVSPPGCGKTTLLRDLIRTVSEKGQTVGVVDERSEIGAAYQGIPQNDLGIRTDLLDGCSKSEGMNLLIRSMAPEIIAVDEVGTREDVDALFFCAFRGCTILATAHGRSRESLMKNPYMKETLKKKMFQRYVILDHREEPGKIKKIFDENGVELYV</sequence>
<dbReference type="AlphaFoldDB" id="A0A916VCG3"/>
<evidence type="ECO:0000313" key="5">
    <source>
        <dbReference type="Proteomes" id="UP000613208"/>
    </source>
</evidence>
<proteinExistence type="predicted"/>
<keyword evidence="5" id="KW-1185">Reference proteome</keyword>
<evidence type="ECO:0000256" key="2">
    <source>
        <dbReference type="ARBA" id="ARBA00022840"/>
    </source>
</evidence>
<dbReference type="RefSeq" id="WP_201309766.1">
    <property type="nucleotide sequence ID" value="NZ_BLYI01000006.1"/>
</dbReference>
<keyword evidence="1" id="KW-0547">Nucleotide-binding</keyword>
<dbReference type="PANTHER" id="PTHR20953">
    <property type="entry name" value="KINASE-RELATED"/>
    <property type="match status" value="1"/>
</dbReference>
<dbReference type="PANTHER" id="PTHR20953:SF3">
    <property type="entry name" value="P-LOOP CONTAINING NUCLEOSIDE TRIPHOSPHATE HYDROLASES SUPERFAMILY PROTEIN"/>
    <property type="match status" value="1"/>
</dbReference>
<keyword evidence="2" id="KW-0067">ATP-binding</keyword>
<dbReference type="NCBIfam" id="TIGR02858">
    <property type="entry name" value="spore_III_AA"/>
    <property type="match status" value="1"/>
</dbReference>
<reference evidence="4" key="1">
    <citation type="submission" date="2020-06" db="EMBL/GenBank/DDBJ databases">
        <title>Characterization of fructooligosaccharide metabolism and fructooligosaccharide-degrading enzymes in human commensal butyrate producers.</title>
        <authorList>
            <person name="Tanno H."/>
            <person name="Fujii T."/>
            <person name="Hirano K."/>
            <person name="Maeno S."/>
            <person name="Tonozuka T."/>
            <person name="Sakamoto M."/>
            <person name="Ohkuma M."/>
            <person name="Tochio T."/>
            <person name="Endo A."/>
        </authorList>
    </citation>
    <scope>NUCLEOTIDE SEQUENCE</scope>
    <source>
        <strain evidence="4">JCM 17466</strain>
    </source>
</reference>
<evidence type="ECO:0000313" key="4">
    <source>
        <dbReference type="EMBL" id="GFO84023.1"/>
    </source>
</evidence>
<dbReference type="EMBL" id="BLYI01000006">
    <property type="protein sequence ID" value="GFO84023.1"/>
    <property type="molecule type" value="Genomic_DNA"/>
</dbReference>
<evidence type="ECO:0000259" key="3">
    <source>
        <dbReference type="SMART" id="SM00382"/>
    </source>
</evidence>
<dbReference type="InterPro" id="IPR014217">
    <property type="entry name" value="Spore_III_AA"/>
</dbReference>
<organism evidence="4 5">
    <name type="scientific">Anaerostipes butyraticus</name>
    <dbReference type="NCBI Taxonomy" id="645466"/>
    <lineage>
        <taxon>Bacteria</taxon>
        <taxon>Bacillati</taxon>
        <taxon>Bacillota</taxon>
        <taxon>Clostridia</taxon>
        <taxon>Lachnospirales</taxon>
        <taxon>Lachnospiraceae</taxon>
        <taxon>Anaerostipes</taxon>
    </lineage>
</organism>
<feature type="domain" description="AAA+ ATPase" evidence="3">
    <location>
        <begin position="150"/>
        <end position="298"/>
    </location>
</feature>
<protein>
    <submittedName>
        <fullName evidence="4">Stage III sporulation protein AA</fullName>
    </submittedName>
</protein>
<dbReference type="GO" id="GO:0005524">
    <property type="term" value="F:ATP binding"/>
    <property type="evidence" value="ECO:0007669"/>
    <property type="project" value="UniProtKB-KW"/>
</dbReference>
<gene>
    <name evidence="4" type="ORF">ANBU17_03700</name>
</gene>
<dbReference type="SUPFAM" id="SSF52540">
    <property type="entry name" value="P-loop containing nucleoside triphosphate hydrolases"/>
    <property type="match status" value="1"/>
</dbReference>
<dbReference type="Proteomes" id="UP000613208">
    <property type="component" value="Unassembled WGS sequence"/>
</dbReference>
<evidence type="ECO:0000256" key="1">
    <source>
        <dbReference type="ARBA" id="ARBA00022741"/>
    </source>
</evidence>
<dbReference type="InterPro" id="IPR045735">
    <property type="entry name" value="Spore_III_AA_AAA+_ATPase"/>
</dbReference>